<dbReference type="FunFam" id="1.10.510.10:FF:000163">
    <property type="entry name" value="3-phosphoinositide-dependent protein kinase 1"/>
    <property type="match status" value="1"/>
</dbReference>
<dbReference type="InterPro" id="IPR039046">
    <property type="entry name" value="PDPK1"/>
</dbReference>
<keyword evidence="7" id="KW-0418">Kinase</keyword>
<accession>A0AAD9JPY7</accession>
<dbReference type="Proteomes" id="UP001208570">
    <property type="component" value="Unassembled WGS sequence"/>
</dbReference>
<dbReference type="CDD" id="cd05581">
    <property type="entry name" value="STKc_PDK1"/>
    <property type="match status" value="1"/>
</dbReference>
<dbReference type="GO" id="GO:0005524">
    <property type="term" value="F:ATP binding"/>
    <property type="evidence" value="ECO:0007669"/>
    <property type="project" value="UniProtKB-KW"/>
</dbReference>
<feature type="domain" description="Protein kinase" evidence="12">
    <location>
        <begin position="34"/>
        <end position="296"/>
    </location>
</feature>
<dbReference type="PROSITE" id="PS00108">
    <property type="entry name" value="PROTEIN_KINASE_ST"/>
    <property type="match status" value="1"/>
</dbReference>
<comment type="caution">
    <text evidence="13">The sequence shown here is derived from an EMBL/GenBank/DDBJ whole genome shotgun (WGS) entry which is preliminary data.</text>
</comment>
<dbReference type="GO" id="GO:0035556">
    <property type="term" value="P:intracellular signal transduction"/>
    <property type="evidence" value="ECO:0007669"/>
    <property type="project" value="TreeGrafter"/>
</dbReference>
<dbReference type="EC" id="2.7.11.1" evidence="2"/>
<evidence type="ECO:0000313" key="13">
    <source>
        <dbReference type="EMBL" id="KAK2156771.1"/>
    </source>
</evidence>
<evidence type="ECO:0000256" key="1">
    <source>
        <dbReference type="ARBA" id="ARBA00010006"/>
    </source>
</evidence>
<proteinExistence type="inferred from homology"/>
<dbReference type="Pfam" id="PF14593">
    <property type="entry name" value="PH_3"/>
    <property type="match status" value="1"/>
</dbReference>
<dbReference type="CDD" id="cd01262">
    <property type="entry name" value="PH_PDK1"/>
    <property type="match status" value="1"/>
</dbReference>
<keyword evidence="6" id="KW-0547">Nucleotide-binding</keyword>
<comment type="catalytic activity">
    <reaction evidence="10">
        <text>L-seryl-[protein] + ATP = O-phospho-L-seryl-[protein] + ADP + H(+)</text>
        <dbReference type="Rhea" id="RHEA:17989"/>
        <dbReference type="Rhea" id="RHEA-COMP:9863"/>
        <dbReference type="Rhea" id="RHEA-COMP:11604"/>
        <dbReference type="ChEBI" id="CHEBI:15378"/>
        <dbReference type="ChEBI" id="CHEBI:29999"/>
        <dbReference type="ChEBI" id="CHEBI:30616"/>
        <dbReference type="ChEBI" id="CHEBI:83421"/>
        <dbReference type="ChEBI" id="CHEBI:456216"/>
        <dbReference type="EC" id="2.7.11.1"/>
    </reaction>
</comment>
<keyword evidence="14" id="KW-1185">Reference proteome</keyword>
<dbReference type="GO" id="GO:0004674">
    <property type="term" value="F:protein serine/threonine kinase activity"/>
    <property type="evidence" value="ECO:0007669"/>
    <property type="project" value="UniProtKB-KW"/>
</dbReference>
<dbReference type="InterPro" id="IPR011993">
    <property type="entry name" value="PH-like_dom_sf"/>
</dbReference>
<keyword evidence="5" id="KW-0808">Transferase</keyword>
<sequence>MVYDETSSGKPPDPVLQSQTTDAPFKKKPCHKDFIFGKLIGEGSYSSVVKVLQKSHITREKKVEYVCRERDVFATIGKHPFFVHLYCTFQDEERLYFVLSYAKRGELLDYIKKLGCFDEVCTQFYVGEIIVALEHLRKLSIIHRDLKPENILLDDNMHIQITDFGSAKIMGKPAIGPVPAAVNGESNIKGKHKNSFVGTAQYVSPEVLKSKQTHYASDLWALGCIIYQLLSGKLPFWGGHEYQIFQKIISLDYEFPGGFHPVARDLVEKLLVLEPSQRLGAEECGGFEALKAHQFFEGLKWDLDKQKPPDLLPYLPPGGECTEPLWGNKTPGYDPGVGIPGFDGNEEILAVPEIKILSNEEDEVMHKRKLEEQACNNKYHHLVEGNLIVKQGLLWKRKGLFSRCRMFLLTEGPHLYYVDPQTMILKGEIPWSKNLRPEPKKFKIFFIHTPNRTYYLEDPEGNALKWCNDIEKHYTRYYGERQKDNNSPSS</sequence>
<keyword evidence="4" id="KW-0723">Serine/threonine-protein kinase</keyword>
<feature type="region of interest" description="Disordered" evidence="11">
    <location>
        <begin position="1"/>
        <end position="24"/>
    </location>
</feature>
<comment type="similarity">
    <text evidence="1">Belongs to the protein kinase superfamily. AGC Ser/Thr protein kinase family. PDPK1 subfamily.</text>
</comment>
<reference evidence="13" key="1">
    <citation type="journal article" date="2023" name="Mol. Biol. Evol.">
        <title>Third-Generation Sequencing Reveals the Adaptive Role of the Epigenome in Three Deep-Sea Polychaetes.</title>
        <authorList>
            <person name="Perez M."/>
            <person name="Aroh O."/>
            <person name="Sun Y."/>
            <person name="Lan Y."/>
            <person name="Juniper S.K."/>
            <person name="Young C.R."/>
            <person name="Angers B."/>
            <person name="Qian P.Y."/>
        </authorList>
    </citation>
    <scope>NUCLEOTIDE SEQUENCE</scope>
    <source>
        <strain evidence="13">P08H-3</strain>
    </source>
</reference>
<evidence type="ECO:0000256" key="2">
    <source>
        <dbReference type="ARBA" id="ARBA00012513"/>
    </source>
</evidence>
<dbReference type="PANTHER" id="PTHR24356:SF163">
    <property type="entry name" value="3-PHOSPHOINOSITIDE-DEPENDENT PROTEIN KINASE 1-RELATED"/>
    <property type="match status" value="1"/>
</dbReference>
<organism evidence="13 14">
    <name type="scientific">Paralvinella palmiformis</name>
    <dbReference type="NCBI Taxonomy" id="53620"/>
    <lineage>
        <taxon>Eukaryota</taxon>
        <taxon>Metazoa</taxon>
        <taxon>Spiralia</taxon>
        <taxon>Lophotrochozoa</taxon>
        <taxon>Annelida</taxon>
        <taxon>Polychaeta</taxon>
        <taxon>Sedentaria</taxon>
        <taxon>Canalipalpata</taxon>
        <taxon>Terebellida</taxon>
        <taxon>Terebelliformia</taxon>
        <taxon>Alvinellidae</taxon>
        <taxon>Paralvinella</taxon>
    </lineage>
</organism>
<name>A0AAD9JPY7_9ANNE</name>
<evidence type="ECO:0000256" key="10">
    <source>
        <dbReference type="ARBA" id="ARBA00048679"/>
    </source>
</evidence>
<dbReference type="InterPro" id="IPR008271">
    <property type="entry name" value="Ser/Thr_kinase_AS"/>
</dbReference>
<dbReference type="SUPFAM" id="SSF50729">
    <property type="entry name" value="PH domain-like"/>
    <property type="match status" value="1"/>
</dbReference>
<evidence type="ECO:0000256" key="11">
    <source>
        <dbReference type="SAM" id="MobiDB-lite"/>
    </source>
</evidence>
<dbReference type="Gene3D" id="2.30.29.30">
    <property type="entry name" value="Pleckstrin-homology domain (PH domain)/Phosphotyrosine-binding domain (PTB)"/>
    <property type="match status" value="1"/>
</dbReference>
<protein>
    <recommendedName>
        <fullName evidence="3">3-phosphoinositide-dependent protein kinase 1</fullName>
        <ecNumber evidence="2">2.7.11.1</ecNumber>
    </recommendedName>
</protein>
<gene>
    <name evidence="13" type="ORF">LSH36_205g01009</name>
</gene>
<comment type="catalytic activity">
    <reaction evidence="9">
        <text>L-threonyl-[protein] + ATP = O-phospho-L-threonyl-[protein] + ADP + H(+)</text>
        <dbReference type="Rhea" id="RHEA:46608"/>
        <dbReference type="Rhea" id="RHEA-COMP:11060"/>
        <dbReference type="Rhea" id="RHEA-COMP:11605"/>
        <dbReference type="ChEBI" id="CHEBI:15378"/>
        <dbReference type="ChEBI" id="CHEBI:30013"/>
        <dbReference type="ChEBI" id="CHEBI:30616"/>
        <dbReference type="ChEBI" id="CHEBI:61977"/>
        <dbReference type="ChEBI" id="CHEBI:456216"/>
        <dbReference type="EC" id="2.7.11.1"/>
    </reaction>
</comment>
<evidence type="ECO:0000256" key="7">
    <source>
        <dbReference type="ARBA" id="ARBA00022777"/>
    </source>
</evidence>
<evidence type="ECO:0000256" key="5">
    <source>
        <dbReference type="ARBA" id="ARBA00022679"/>
    </source>
</evidence>
<dbReference type="InterPro" id="IPR033931">
    <property type="entry name" value="PDK1-typ_PH"/>
</dbReference>
<evidence type="ECO:0000256" key="8">
    <source>
        <dbReference type="ARBA" id="ARBA00022840"/>
    </source>
</evidence>
<dbReference type="Pfam" id="PF00069">
    <property type="entry name" value="Pkinase"/>
    <property type="match status" value="1"/>
</dbReference>
<dbReference type="SUPFAM" id="SSF56112">
    <property type="entry name" value="Protein kinase-like (PK-like)"/>
    <property type="match status" value="1"/>
</dbReference>
<evidence type="ECO:0000313" key="14">
    <source>
        <dbReference type="Proteomes" id="UP001208570"/>
    </source>
</evidence>
<dbReference type="InterPro" id="IPR000719">
    <property type="entry name" value="Prot_kinase_dom"/>
</dbReference>
<dbReference type="AlphaFoldDB" id="A0AAD9JPY7"/>
<keyword evidence="8" id="KW-0067">ATP-binding</keyword>
<evidence type="ECO:0000256" key="9">
    <source>
        <dbReference type="ARBA" id="ARBA00047899"/>
    </source>
</evidence>
<dbReference type="PROSITE" id="PS50011">
    <property type="entry name" value="PROTEIN_KINASE_DOM"/>
    <property type="match status" value="1"/>
</dbReference>
<dbReference type="PANTHER" id="PTHR24356">
    <property type="entry name" value="SERINE/THREONINE-PROTEIN KINASE"/>
    <property type="match status" value="1"/>
</dbReference>
<dbReference type="InterPro" id="IPR050236">
    <property type="entry name" value="Ser_Thr_kinase_AGC"/>
</dbReference>
<dbReference type="SMART" id="SM00220">
    <property type="entry name" value="S_TKc"/>
    <property type="match status" value="1"/>
</dbReference>
<dbReference type="Gene3D" id="3.30.200.20">
    <property type="entry name" value="Phosphorylase Kinase, domain 1"/>
    <property type="match status" value="1"/>
</dbReference>
<dbReference type="Gene3D" id="1.10.510.10">
    <property type="entry name" value="Transferase(Phosphotransferase) domain 1"/>
    <property type="match status" value="1"/>
</dbReference>
<evidence type="ECO:0000256" key="6">
    <source>
        <dbReference type="ARBA" id="ARBA00022741"/>
    </source>
</evidence>
<evidence type="ECO:0000256" key="3">
    <source>
        <dbReference type="ARBA" id="ARBA00018538"/>
    </source>
</evidence>
<dbReference type="InterPro" id="IPR011009">
    <property type="entry name" value="Kinase-like_dom_sf"/>
</dbReference>
<dbReference type="EMBL" id="JAODUP010000205">
    <property type="protein sequence ID" value="KAK2156771.1"/>
    <property type="molecule type" value="Genomic_DNA"/>
</dbReference>
<evidence type="ECO:0000259" key="12">
    <source>
        <dbReference type="PROSITE" id="PS50011"/>
    </source>
</evidence>
<evidence type="ECO:0000256" key="4">
    <source>
        <dbReference type="ARBA" id="ARBA00022527"/>
    </source>
</evidence>